<accession>A9UNQ9</accession>
<sequence length="175" mass="20290">MHHGRHQQVFHLLSYSVSITCHVEPEDLRKELNTQFKEKFPSIELPLSKIQRTKQDLIELGSQCALNVATIAMTHLHFDRLVLQELVDKENRKPIAAACLVLSFKFDASYKPSSTKEYLKELFKAIDNKWALDEEDILPYEMPVYAALKFQLHVPQEQLLTYISRVEARMPARPA</sequence>
<protein>
    <recommendedName>
        <fullName evidence="1">Cyclin N-terminal domain-containing protein</fullName>
    </recommendedName>
</protein>
<keyword evidence="3" id="KW-1185">Reference proteome</keyword>
<dbReference type="OMA" id="ATIAMTH"/>
<name>A9UNQ9_MONBE</name>
<dbReference type="AlphaFoldDB" id="A9UNQ9"/>
<dbReference type="SUPFAM" id="SSF47954">
    <property type="entry name" value="Cyclin-like"/>
    <property type="match status" value="1"/>
</dbReference>
<dbReference type="Pfam" id="PF00134">
    <property type="entry name" value="Cyclin_N"/>
    <property type="match status" value="1"/>
</dbReference>
<dbReference type="EMBL" id="CH991543">
    <property type="protein sequence ID" value="EDQ92742.1"/>
    <property type="molecule type" value="Genomic_DNA"/>
</dbReference>
<dbReference type="InterPro" id="IPR012388">
    <property type="entry name" value="CABLES1/2"/>
</dbReference>
<dbReference type="InterPro" id="IPR036915">
    <property type="entry name" value="Cyclin-like_sf"/>
</dbReference>
<dbReference type="GeneID" id="5887465"/>
<organism evidence="2 3">
    <name type="scientific">Monosiga brevicollis</name>
    <name type="common">Choanoflagellate</name>
    <dbReference type="NCBI Taxonomy" id="81824"/>
    <lineage>
        <taxon>Eukaryota</taxon>
        <taxon>Choanoflagellata</taxon>
        <taxon>Craspedida</taxon>
        <taxon>Salpingoecidae</taxon>
        <taxon>Monosiga</taxon>
    </lineage>
</organism>
<evidence type="ECO:0000313" key="2">
    <source>
        <dbReference type="EMBL" id="EDQ92742.1"/>
    </source>
</evidence>
<dbReference type="InParanoid" id="A9UNQ9"/>
<dbReference type="CDD" id="cd20556">
    <property type="entry name" value="CYCLIN_CABLES"/>
    <property type="match status" value="1"/>
</dbReference>
<dbReference type="STRING" id="81824.A9UNQ9"/>
<proteinExistence type="predicted"/>
<dbReference type="InterPro" id="IPR006671">
    <property type="entry name" value="Cyclin_N"/>
</dbReference>
<dbReference type="eggNOG" id="KOG4164">
    <property type="taxonomic scope" value="Eukaryota"/>
</dbReference>
<reference evidence="2 3" key="1">
    <citation type="journal article" date="2008" name="Nature">
        <title>The genome of the choanoflagellate Monosiga brevicollis and the origin of metazoans.</title>
        <authorList>
            <consortium name="JGI Sequencing"/>
            <person name="King N."/>
            <person name="Westbrook M.J."/>
            <person name="Young S.L."/>
            <person name="Kuo A."/>
            <person name="Abedin M."/>
            <person name="Chapman J."/>
            <person name="Fairclough S."/>
            <person name="Hellsten U."/>
            <person name="Isogai Y."/>
            <person name="Letunic I."/>
            <person name="Marr M."/>
            <person name="Pincus D."/>
            <person name="Putnam N."/>
            <person name="Rokas A."/>
            <person name="Wright K.J."/>
            <person name="Zuzow R."/>
            <person name="Dirks W."/>
            <person name="Good M."/>
            <person name="Goodstein D."/>
            <person name="Lemons D."/>
            <person name="Li W."/>
            <person name="Lyons J.B."/>
            <person name="Morris A."/>
            <person name="Nichols S."/>
            <person name="Richter D.J."/>
            <person name="Salamov A."/>
            <person name="Bork P."/>
            <person name="Lim W.A."/>
            <person name="Manning G."/>
            <person name="Miller W.T."/>
            <person name="McGinnis W."/>
            <person name="Shapiro H."/>
            <person name="Tjian R."/>
            <person name="Grigoriev I.V."/>
            <person name="Rokhsar D."/>
        </authorList>
    </citation>
    <scope>NUCLEOTIDE SEQUENCE [LARGE SCALE GENOMIC DNA]</scope>
    <source>
        <strain evidence="3">MX1 / ATCC 50154</strain>
    </source>
</reference>
<dbReference type="GO" id="GO:0051726">
    <property type="term" value="P:regulation of cell cycle"/>
    <property type="evidence" value="ECO:0007669"/>
    <property type="project" value="InterPro"/>
</dbReference>
<dbReference type="PANTHER" id="PTHR22896">
    <property type="entry name" value="CDK5 AND ABL1 ENZYME SUBSTRATE 1"/>
    <property type="match status" value="1"/>
</dbReference>
<evidence type="ECO:0000259" key="1">
    <source>
        <dbReference type="Pfam" id="PF00134"/>
    </source>
</evidence>
<dbReference type="RefSeq" id="XP_001742504.1">
    <property type="nucleotide sequence ID" value="XM_001742452.1"/>
</dbReference>
<dbReference type="Gene3D" id="1.10.472.10">
    <property type="entry name" value="Cyclin-like"/>
    <property type="match status" value="1"/>
</dbReference>
<dbReference type="PANTHER" id="PTHR22896:SF0">
    <property type="entry name" value="CYCLIN N-TERMINAL DOMAIN-CONTAINING PROTEIN"/>
    <property type="match status" value="1"/>
</dbReference>
<feature type="domain" description="Cyclin N-terminal" evidence="1">
    <location>
        <begin position="57"/>
        <end position="152"/>
    </location>
</feature>
<evidence type="ECO:0000313" key="3">
    <source>
        <dbReference type="Proteomes" id="UP000001357"/>
    </source>
</evidence>
<gene>
    <name evidence="2" type="ORF">MONBRDRAFT_13382</name>
</gene>
<dbReference type="KEGG" id="mbr:MONBRDRAFT_13382"/>
<dbReference type="Proteomes" id="UP000001357">
    <property type="component" value="Unassembled WGS sequence"/>
</dbReference>